<dbReference type="GO" id="GO:0005886">
    <property type="term" value="C:plasma membrane"/>
    <property type="evidence" value="ECO:0007669"/>
    <property type="project" value="UniProtKB-SubCell"/>
</dbReference>
<protein>
    <submittedName>
        <fullName evidence="9">Integral membrane protein</fullName>
    </submittedName>
</protein>
<feature type="transmembrane region" description="Helical" evidence="8">
    <location>
        <begin position="31"/>
        <end position="51"/>
    </location>
</feature>
<gene>
    <name evidence="9" type="ORF">B1B_11340</name>
</gene>
<feature type="transmembrane region" description="Helical" evidence="8">
    <location>
        <begin position="7"/>
        <end position="25"/>
    </location>
</feature>
<reference evidence="9" key="2">
    <citation type="journal article" date="2014" name="ISME J.">
        <title>Microbial stratification in low pH oxic and suboxic macroscopic growths along an acid mine drainage.</title>
        <authorList>
            <person name="Mendez-Garcia C."/>
            <person name="Mesa V."/>
            <person name="Sprenger R.R."/>
            <person name="Richter M."/>
            <person name="Diez M.S."/>
            <person name="Solano J."/>
            <person name="Bargiela R."/>
            <person name="Golyshina O.V."/>
            <person name="Manteca A."/>
            <person name="Ramos J.L."/>
            <person name="Gallego J.R."/>
            <person name="Llorente I."/>
            <person name="Martins Dos Santos V.A."/>
            <person name="Jensen O.N."/>
            <person name="Pelaez A.I."/>
            <person name="Sanchez J."/>
            <person name="Ferrer M."/>
        </authorList>
    </citation>
    <scope>NUCLEOTIDE SEQUENCE</scope>
</reference>
<feature type="non-terminal residue" evidence="9">
    <location>
        <position position="81"/>
    </location>
</feature>
<sequence length="81" mass="8732">MKVEGTVLLVIGVFMGAVCAIYWFLSNETSGTMMLLGATLLGFVPGAYYLWWSRRMKPRPEDNPSASRADGAGVVAAFPST</sequence>
<dbReference type="EMBL" id="AUZY01007359">
    <property type="protein sequence ID" value="EQD50142.1"/>
    <property type="molecule type" value="Genomic_DNA"/>
</dbReference>
<dbReference type="InterPro" id="IPR021050">
    <property type="entry name" value="Cyt_c_oxidase_su4_actinobac"/>
</dbReference>
<evidence type="ECO:0000256" key="8">
    <source>
        <dbReference type="SAM" id="Phobius"/>
    </source>
</evidence>
<dbReference type="GO" id="GO:0022900">
    <property type="term" value="P:electron transport chain"/>
    <property type="evidence" value="ECO:0007669"/>
    <property type="project" value="InterPro"/>
</dbReference>
<evidence type="ECO:0000256" key="3">
    <source>
        <dbReference type="ARBA" id="ARBA00022692"/>
    </source>
</evidence>
<evidence type="ECO:0000256" key="7">
    <source>
        <dbReference type="SAM" id="MobiDB-lite"/>
    </source>
</evidence>
<organism evidence="9">
    <name type="scientific">mine drainage metagenome</name>
    <dbReference type="NCBI Taxonomy" id="410659"/>
    <lineage>
        <taxon>unclassified sequences</taxon>
        <taxon>metagenomes</taxon>
        <taxon>ecological metagenomes</taxon>
    </lineage>
</organism>
<evidence type="ECO:0000256" key="4">
    <source>
        <dbReference type="ARBA" id="ARBA00022989"/>
    </source>
</evidence>
<dbReference type="GO" id="GO:0004129">
    <property type="term" value="F:cytochrome-c oxidase activity"/>
    <property type="evidence" value="ECO:0007669"/>
    <property type="project" value="UniProtKB-EC"/>
</dbReference>
<evidence type="ECO:0000256" key="1">
    <source>
        <dbReference type="ARBA" id="ARBA00004651"/>
    </source>
</evidence>
<keyword evidence="2" id="KW-1003">Cell membrane</keyword>
<proteinExistence type="predicted"/>
<evidence type="ECO:0000256" key="2">
    <source>
        <dbReference type="ARBA" id="ARBA00022475"/>
    </source>
</evidence>
<keyword evidence="5 8" id="KW-0472">Membrane</keyword>
<dbReference type="AlphaFoldDB" id="T0ZZT9"/>
<comment type="caution">
    <text evidence="9">The sequence shown here is derived from an EMBL/GenBank/DDBJ whole genome shotgun (WGS) entry which is preliminary data.</text>
</comment>
<evidence type="ECO:0000256" key="6">
    <source>
        <dbReference type="ARBA" id="ARBA00047816"/>
    </source>
</evidence>
<accession>T0ZZT9</accession>
<dbReference type="Pfam" id="PF12270">
    <property type="entry name" value="Cyt_c_ox_IV"/>
    <property type="match status" value="1"/>
</dbReference>
<comment type="catalytic activity">
    <reaction evidence="6">
        <text>4 Fe(II)-[cytochrome c] + O2 + 8 H(+)(in) = 4 Fe(III)-[cytochrome c] + 2 H2O + 4 H(+)(out)</text>
        <dbReference type="Rhea" id="RHEA:11436"/>
        <dbReference type="Rhea" id="RHEA-COMP:10350"/>
        <dbReference type="Rhea" id="RHEA-COMP:14399"/>
        <dbReference type="ChEBI" id="CHEBI:15377"/>
        <dbReference type="ChEBI" id="CHEBI:15378"/>
        <dbReference type="ChEBI" id="CHEBI:15379"/>
        <dbReference type="ChEBI" id="CHEBI:29033"/>
        <dbReference type="ChEBI" id="CHEBI:29034"/>
        <dbReference type="EC" id="7.1.1.9"/>
    </reaction>
</comment>
<keyword evidence="4 8" id="KW-1133">Transmembrane helix</keyword>
<comment type="subcellular location">
    <subcellularLocation>
        <location evidence="1">Cell membrane</location>
        <topology evidence="1">Multi-pass membrane protein</topology>
    </subcellularLocation>
</comment>
<evidence type="ECO:0000313" key="9">
    <source>
        <dbReference type="EMBL" id="EQD50142.1"/>
    </source>
</evidence>
<evidence type="ECO:0000256" key="5">
    <source>
        <dbReference type="ARBA" id="ARBA00023136"/>
    </source>
</evidence>
<feature type="region of interest" description="Disordered" evidence="7">
    <location>
        <begin position="58"/>
        <end position="81"/>
    </location>
</feature>
<reference evidence="9" key="1">
    <citation type="submission" date="2013-08" db="EMBL/GenBank/DDBJ databases">
        <authorList>
            <person name="Mendez C."/>
            <person name="Richter M."/>
            <person name="Ferrer M."/>
            <person name="Sanchez J."/>
        </authorList>
    </citation>
    <scope>NUCLEOTIDE SEQUENCE</scope>
</reference>
<name>T0ZZT9_9ZZZZ</name>
<keyword evidence="3 8" id="KW-0812">Transmembrane</keyword>